<dbReference type="EMBL" id="CP001037">
    <property type="protein sequence ID" value="ACC80044.1"/>
    <property type="molecule type" value="Genomic_DNA"/>
</dbReference>
<dbReference type="Pfam" id="PF01936">
    <property type="entry name" value="NYN"/>
    <property type="match status" value="1"/>
</dbReference>
<dbReference type="eggNOG" id="COG1432">
    <property type="taxonomic scope" value="Bacteria"/>
</dbReference>
<evidence type="ECO:0000313" key="2">
    <source>
        <dbReference type="EMBL" id="ACC80044.1"/>
    </source>
</evidence>
<reference evidence="3" key="1">
    <citation type="submission" date="2008-04" db="EMBL/GenBank/DDBJ databases">
        <title>Complete sequence of chromosome of Nostoc punctiforme ATCC 29133.</title>
        <authorList>
            <consortium name="US DOE Joint Genome Institute"/>
            <person name="Copeland A."/>
            <person name="Lucas S."/>
            <person name="Lapidus A."/>
            <person name="Glavina del Rio T."/>
            <person name="Dalin E."/>
            <person name="Tice H."/>
            <person name="Pitluck S."/>
            <person name="Chain P."/>
            <person name="Malfatti S."/>
            <person name="Shin M."/>
            <person name="Vergez L."/>
            <person name="Schmutz J."/>
            <person name="Larimer F."/>
            <person name="Land M."/>
            <person name="Hauser L."/>
            <person name="Kyrpides N."/>
            <person name="Kim E."/>
            <person name="Meeks J.C."/>
            <person name="Elhai J."/>
            <person name="Campbell E.L."/>
            <person name="Thiel T."/>
            <person name="Longmire J."/>
            <person name="Potts M."/>
            <person name="Atlas R."/>
        </authorList>
    </citation>
    <scope>NUCLEOTIDE SEQUENCE [LARGE SCALE GENOMIC DNA]</scope>
    <source>
        <strain evidence="3">ATCC 29133 / PCC 73102</strain>
    </source>
</reference>
<dbReference type="KEGG" id="npu:Npun_R1332"/>
<organism evidence="2 3">
    <name type="scientific">Nostoc punctiforme (strain ATCC 29133 / PCC 73102)</name>
    <dbReference type="NCBI Taxonomy" id="63737"/>
    <lineage>
        <taxon>Bacteria</taxon>
        <taxon>Bacillati</taxon>
        <taxon>Cyanobacteriota</taxon>
        <taxon>Cyanophyceae</taxon>
        <taxon>Nostocales</taxon>
        <taxon>Nostocaceae</taxon>
        <taxon>Nostoc</taxon>
    </lineage>
</organism>
<dbReference type="Proteomes" id="UP000001191">
    <property type="component" value="Chromosome"/>
</dbReference>
<dbReference type="Gene3D" id="3.40.50.1010">
    <property type="entry name" value="5'-nuclease"/>
    <property type="match status" value="1"/>
</dbReference>
<dbReference type="PhylomeDB" id="B2IYF7"/>
<protein>
    <recommendedName>
        <fullName evidence="1">NYN domain-containing protein</fullName>
    </recommendedName>
</protein>
<feature type="domain" description="NYN" evidence="1">
    <location>
        <begin position="37"/>
        <end position="164"/>
    </location>
</feature>
<dbReference type="GO" id="GO:0004540">
    <property type="term" value="F:RNA nuclease activity"/>
    <property type="evidence" value="ECO:0007669"/>
    <property type="project" value="InterPro"/>
</dbReference>
<dbReference type="PANTHER" id="PTHR35811">
    <property type="entry name" value="SLR1870 PROTEIN"/>
    <property type="match status" value="1"/>
</dbReference>
<name>B2IYF7_NOSP7</name>
<dbReference type="PANTHER" id="PTHR35811:SF1">
    <property type="entry name" value="HTH OST-TYPE DOMAIN-CONTAINING PROTEIN"/>
    <property type="match status" value="1"/>
</dbReference>
<dbReference type="STRING" id="63737.Npun_R1332"/>
<sequence length="283" mass="31726">MCNLLNLSSSLNNTGYITMPHSDQSSKKQTSQQKNYVGIFADIQNVSLIKGKGHFLLEFAQSKGRIDCKNVYYNSHYINQVCTKNELEILGIKCVDVPDHSNNSADYRLMADCVKAVAFNPSLTTIILLSGDWDYAGLICILKSLGKKVKIFAQRGSESPKLIKLVGNDNFHFVDELPQLVANTNKTQPQNTDIVSQINYKEAIEYLIEAIKIASMQGKPTVFGRIDRLMRQRCANYQGYLSICTDDGKKFKSFSQFIDVAVKDGKVQKQNQKLFLTDLDTAA</sequence>
<evidence type="ECO:0000259" key="1">
    <source>
        <dbReference type="Pfam" id="PF01936"/>
    </source>
</evidence>
<dbReference type="EnsemblBacteria" id="ACC80044">
    <property type="protein sequence ID" value="ACC80044"/>
    <property type="gene ID" value="Npun_R1332"/>
</dbReference>
<keyword evidence="3" id="KW-1185">Reference proteome</keyword>
<accession>B2IYF7</accession>
<gene>
    <name evidence="2" type="ordered locus">Npun_R1332</name>
</gene>
<dbReference type="AlphaFoldDB" id="B2IYF7"/>
<dbReference type="HOGENOM" id="CLU_1064294_0_0_3"/>
<evidence type="ECO:0000313" key="3">
    <source>
        <dbReference type="Proteomes" id="UP000001191"/>
    </source>
</evidence>
<reference evidence="2 3" key="2">
    <citation type="journal article" date="2013" name="Plant Physiol.">
        <title>A Nostoc punctiforme Sugar Transporter Necessary to Establish a Cyanobacterium-Plant Symbiosis.</title>
        <authorList>
            <person name="Ekman M."/>
            <person name="Picossi S."/>
            <person name="Campbell E.L."/>
            <person name="Meeks J.C."/>
            <person name="Flores E."/>
        </authorList>
    </citation>
    <scope>NUCLEOTIDE SEQUENCE [LARGE SCALE GENOMIC DNA]</scope>
    <source>
        <strain evidence="3">ATCC 29133 / PCC 73102</strain>
    </source>
</reference>
<proteinExistence type="predicted"/>
<dbReference type="InterPro" id="IPR021139">
    <property type="entry name" value="NYN"/>
</dbReference>